<dbReference type="PANTHER" id="PTHR10857">
    <property type="entry name" value="COPINE"/>
    <property type="match status" value="1"/>
</dbReference>
<dbReference type="PANTHER" id="PTHR10857:SF106">
    <property type="entry name" value="C2 DOMAIN-CONTAINING PROTEIN"/>
    <property type="match status" value="1"/>
</dbReference>
<dbReference type="GO" id="GO:0071277">
    <property type="term" value="P:cellular response to calcium ion"/>
    <property type="evidence" value="ECO:0007669"/>
    <property type="project" value="TreeGrafter"/>
</dbReference>
<name>X6LDX5_RETFI</name>
<reference evidence="2 3" key="1">
    <citation type="journal article" date="2013" name="Curr. Biol.">
        <title>The Genome of the Foraminiferan Reticulomyxa filosa.</title>
        <authorList>
            <person name="Glockner G."/>
            <person name="Hulsmann N."/>
            <person name="Schleicher M."/>
            <person name="Noegel A.A."/>
            <person name="Eichinger L."/>
            <person name="Gallinger C."/>
            <person name="Pawlowski J."/>
            <person name="Sierra R."/>
            <person name="Euteneuer U."/>
            <person name="Pillet L."/>
            <person name="Moustafa A."/>
            <person name="Platzer M."/>
            <person name="Groth M."/>
            <person name="Szafranski K."/>
            <person name="Schliwa M."/>
        </authorList>
    </citation>
    <scope>NUCLEOTIDE SEQUENCE [LARGE SCALE GENOMIC DNA]</scope>
</reference>
<dbReference type="GO" id="GO:0005886">
    <property type="term" value="C:plasma membrane"/>
    <property type="evidence" value="ECO:0007669"/>
    <property type="project" value="TreeGrafter"/>
</dbReference>
<proteinExistence type="predicted"/>
<dbReference type="InterPro" id="IPR045052">
    <property type="entry name" value="Copine"/>
</dbReference>
<dbReference type="GO" id="GO:0005544">
    <property type="term" value="F:calcium-dependent phospholipid binding"/>
    <property type="evidence" value="ECO:0007669"/>
    <property type="project" value="InterPro"/>
</dbReference>
<protein>
    <recommendedName>
        <fullName evidence="1">Copine C-terminal domain-containing protein</fullName>
    </recommendedName>
</protein>
<dbReference type="AlphaFoldDB" id="X6LDX5"/>
<sequence length="105" mass="11856">MKALDADSIAVKNSQGEAAKRDIVQFVSLHDYSKLLKDANGNIIGFTDTRFAELSKEALKKIPQKFVSYVKHHDLSSQKPIPAVNTLHTIYLICAYQAKILQYKY</sequence>
<dbReference type="InterPro" id="IPR010734">
    <property type="entry name" value="Copine_C"/>
</dbReference>
<evidence type="ECO:0000313" key="3">
    <source>
        <dbReference type="Proteomes" id="UP000023152"/>
    </source>
</evidence>
<gene>
    <name evidence="2" type="ORF">RFI_38572</name>
</gene>
<comment type="caution">
    <text evidence="2">The sequence shown here is derived from an EMBL/GenBank/DDBJ whole genome shotgun (WGS) entry which is preliminary data.</text>
</comment>
<organism evidence="2 3">
    <name type="scientific">Reticulomyxa filosa</name>
    <dbReference type="NCBI Taxonomy" id="46433"/>
    <lineage>
        <taxon>Eukaryota</taxon>
        <taxon>Sar</taxon>
        <taxon>Rhizaria</taxon>
        <taxon>Retaria</taxon>
        <taxon>Foraminifera</taxon>
        <taxon>Monothalamids</taxon>
        <taxon>Reticulomyxidae</taxon>
        <taxon>Reticulomyxa</taxon>
    </lineage>
</organism>
<evidence type="ECO:0000259" key="1">
    <source>
        <dbReference type="Pfam" id="PF07002"/>
    </source>
</evidence>
<accession>X6LDX5</accession>
<dbReference type="OrthoDB" id="5855668at2759"/>
<dbReference type="Pfam" id="PF07002">
    <property type="entry name" value="Copine"/>
    <property type="match status" value="1"/>
</dbReference>
<evidence type="ECO:0000313" key="2">
    <source>
        <dbReference type="EMBL" id="ETN98914.1"/>
    </source>
</evidence>
<feature type="domain" description="Copine C-terminal" evidence="1">
    <location>
        <begin position="1"/>
        <end position="76"/>
    </location>
</feature>
<dbReference type="EMBL" id="ASPP01045418">
    <property type="protein sequence ID" value="ETN98914.1"/>
    <property type="molecule type" value="Genomic_DNA"/>
</dbReference>
<dbReference type="Proteomes" id="UP000023152">
    <property type="component" value="Unassembled WGS sequence"/>
</dbReference>
<keyword evidence="3" id="KW-1185">Reference proteome</keyword>